<evidence type="ECO:0000313" key="1">
    <source>
        <dbReference type="EnsemblMetazoa" id="MESCA005585-PA"/>
    </source>
</evidence>
<dbReference type="GO" id="GO:0005929">
    <property type="term" value="C:cilium"/>
    <property type="evidence" value="ECO:0007669"/>
    <property type="project" value="TreeGrafter"/>
</dbReference>
<dbReference type="PANTHER" id="PTHR21567">
    <property type="entry name" value="CLASP"/>
    <property type="match status" value="1"/>
</dbReference>
<dbReference type="GO" id="GO:0000226">
    <property type="term" value="P:microtubule cytoskeleton organization"/>
    <property type="evidence" value="ECO:0007669"/>
    <property type="project" value="TreeGrafter"/>
</dbReference>
<dbReference type="SUPFAM" id="SSF48371">
    <property type="entry name" value="ARM repeat"/>
    <property type="match status" value="1"/>
</dbReference>
<dbReference type="PANTHER" id="PTHR21567:SF87">
    <property type="entry name" value="CRESCERIN-LIKE PROTEIN CHE-12"/>
    <property type="match status" value="1"/>
</dbReference>
<dbReference type="Proteomes" id="UP000015102">
    <property type="component" value="Unassembled WGS sequence"/>
</dbReference>
<dbReference type="GO" id="GO:0008017">
    <property type="term" value="F:microtubule binding"/>
    <property type="evidence" value="ECO:0007669"/>
    <property type="project" value="TreeGrafter"/>
</dbReference>
<sequence>MASVFVYMPYTDWRLRANAICSIEEALKQSDNLLKILPCLDTLLRTLLSSERNMEVAEDKRRVITNLISRLPLDNLEDRTVQILTGLCRQGGPGSNRVSKALMQRLPPAVIVLKLTSDEFLHAKSSRFRENALQMVMYALMTFPSTCFDTTTCVTQVTYAALDRKKRIRQAALAVIAILGQVTSPKWYWT</sequence>
<evidence type="ECO:0000313" key="2">
    <source>
        <dbReference type="Proteomes" id="UP000015102"/>
    </source>
</evidence>
<dbReference type="Gene3D" id="1.25.10.10">
    <property type="entry name" value="Leucine-rich Repeat Variant"/>
    <property type="match status" value="1"/>
</dbReference>
<dbReference type="AlphaFoldDB" id="T1GPP9"/>
<name>T1GPP9_MEGSC</name>
<proteinExistence type="predicted"/>
<accession>T1GPP9</accession>
<organism evidence="1 2">
    <name type="scientific">Megaselia scalaris</name>
    <name type="common">Humpbacked fly</name>
    <name type="synonym">Phora scalaris</name>
    <dbReference type="NCBI Taxonomy" id="36166"/>
    <lineage>
        <taxon>Eukaryota</taxon>
        <taxon>Metazoa</taxon>
        <taxon>Ecdysozoa</taxon>
        <taxon>Arthropoda</taxon>
        <taxon>Hexapoda</taxon>
        <taxon>Insecta</taxon>
        <taxon>Pterygota</taxon>
        <taxon>Neoptera</taxon>
        <taxon>Endopterygota</taxon>
        <taxon>Diptera</taxon>
        <taxon>Brachycera</taxon>
        <taxon>Muscomorpha</taxon>
        <taxon>Platypezoidea</taxon>
        <taxon>Phoridae</taxon>
        <taxon>Megaseliini</taxon>
        <taxon>Megaselia</taxon>
    </lineage>
</organism>
<dbReference type="HOGENOM" id="CLU_1429532_0_0_1"/>
<reference evidence="2" key="1">
    <citation type="submission" date="2013-02" db="EMBL/GenBank/DDBJ databases">
        <authorList>
            <person name="Hughes D."/>
        </authorList>
    </citation>
    <scope>NUCLEOTIDE SEQUENCE</scope>
    <source>
        <strain>Durham</strain>
        <strain evidence="2">NC isolate 2 -- Noor lab</strain>
    </source>
</reference>
<dbReference type="EnsemblMetazoa" id="MESCA005585-RA">
    <property type="protein sequence ID" value="MESCA005585-PA"/>
    <property type="gene ID" value="MESCA005585"/>
</dbReference>
<dbReference type="EMBL" id="CAQQ02391319">
    <property type="status" value="NOT_ANNOTATED_CDS"/>
    <property type="molecule type" value="Genomic_DNA"/>
</dbReference>
<protein>
    <submittedName>
        <fullName evidence="1">Uncharacterized protein</fullName>
    </submittedName>
</protein>
<keyword evidence="2" id="KW-1185">Reference proteome</keyword>
<reference evidence="1" key="2">
    <citation type="submission" date="2015-06" db="UniProtKB">
        <authorList>
            <consortium name="EnsemblMetazoa"/>
        </authorList>
    </citation>
    <scope>IDENTIFICATION</scope>
</reference>
<dbReference type="GO" id="GO:0005881">
    <property type="term" value="C:cytoplasmic microtubule"/>
    <property type="evidence" value="ECO:0007669"/>
    <property type="project" value="TreeGrafter"/>
</dbReference>
<dbReference type="InterPro" id="IPR011989">
    <property type="entry name" value="ARM-like"/>
</dbReference>
<dbReference type="InterPro" id="IPR016024">
    <property type="entry name" value="ARM-type_fold"/>
</dbReference>